<organism evidence="2 3">
    <name type="scientific">Mycobacteroides salmoniphilum</name>
    <dbReference type="NCBI Taxonomy" id="404941"/>
    <lineage>
        <taxon>Bacteria</taxon>
        <taxon>Bacillati</taxon>
        <taxon>Actinomycetota</taxon>
        <taxon>Actinomycetes</taxon>
        <taxon>Mycobacteriales</taxon>
        <taxon>Mycobacteriaceae</taxon>
        <taxon>Mycobacteroides</taxon>
    </lineage>
</organism>
<feature type="region of interest" description="Disordered" evidence="1">
    <location>
        <begin position="231"/>
        <end position="250"/>
    </location>
</feature>
<comment type="caution">
    <text evidence="2">The sequence shown here is derived from an EMBL/GenBank/DDBJ whole genome shotgun (WGS) entry which is preliminary data.</text>
</comment>
<dbReference type="RefSeq" id="WP_237161340.1">
    <property type="nucleotide sequence ID" value="NZ_PECG01000009.1"/>
</dbReference>
<feature type="compositionally biased region" description="Basic and acidic residues" evidence="1">
    <location>
        <begin position="234"/>
        <end position="250"/>
    </location>
</feature>
<dbReference type="Proteomes" id="UP000295117">
    <property type="component" value="Unassembled WGS sequence"/>
</dbReference>
<dbReference type="AlphaFoldDB" id="A0A4R8RVH0"/>
<protein>
    <submittedName>
        <fullName evidence="2">Uncharacterized protein</fullName>
    </submittedName>
</protein>
<proteinExistence type="predicted"/>
<reference evidence="2 3" key="1">
    <citation type="journal article" date="2019" name="Sci. Rep.">
        <title>Extended insight into the Mycobacterium chelonae-abscessus complex through whole genome sequencing of Mycobacterium salmoniphilum outbreak and Mycobacterium salmoniphilum-like strains.</title>
        <authorList>
            <person name="Behra P.R.K."/>
            <person name="Das S."/>
            <person name="Pettersson B.M.F."/>
            <person name="Shirreff L."/>
            <person name="DuCote T."/>
            <person name="Jacobsson K.G."/>
            <person name="Ennis D.G."/>
            <person name="Kirsebom L.A."/>
        </authorList>
    </citation>
    <scope>NUCLEOTIDE SEQUENCE [LARGE SCALE GENOMIC DNA]</scope>
    <source>
        <strain evidence="2 3">DE 4585</strain>
    </source>
</reference>
<evidence type="ECO:0000313" key="3">
    <source>
        <dbReference type="Proteomes" id="UP000295117"/>
    </source>
</evidence>
<dbReference type="EMBL" id="PECH01000009">
    <property type="protein sequence ID" value="TDZ78477.1"/>
    <property type="molecule type" value="Genomic_DNA"/>
</dbReference>
<sequence precursor="true">MTLGDTQKQLEQVVADLRQIGEITISTVWPIARKVVSAVRKVISVATEPPPPDPATVRDVAARWREMAPAMGEWHANDVQQAQNIIPETVWGRTPGDPGGETTGDKARTSIANFKKRSTTIGPAATGVATSLETFGGSMEKARERWHNAFASLKDDVDWNNIPKAPWDAIPYVRKLVGDVVHGVEELAGAYGDADKAVNTAKGELGKAVEGITLPDHTSVAAGAIGSVNNWSGVKDDPDGHKDGTGLRPGVQERADANLAAMSPEDRAKAQAMLDNAKDEARRNWIVSALARGGDIDSLQRFADRLNLPPEQGGLTDKQLQELDPTEYARNHPGGLKQPDGTTCGSSSLVTAKMINDPMYAMKVLTGYDPHTGQELPGGTDTDAVTARFGEEAKKMHDLTNNAVIPGWGTNWPESMGTPPWGAADEMGAPNGAGVPGSSYDWTLHPPAGAAGDYRSVTAAVQAGQVVPLFIGTGPYPSHVILVTGMDGDNLQIYDSAAGKVSTIPKDKFINGNFDLTWSGGWNVWGSVTPK</sequence>
<evidence type="ECO:0000313" key="2">
    <source>
        <dbReference type="EMBL" id="TDZ78477.1"/>
    </source>
</evidence>
<evidence type="ECO:0000256" key="1">
    <source>
        <dbReference type="SAM" id="MobiDB-lite"/>
    </source>
</evidence>
<name>A0A4R8RVH0_9MYCO</name>
<accession>A0A4R8RVH0</accession>
<gene>
    <name evidence="2" type="ORF">DE4585_04314</name>
</gene>